<dbReference type="Pfam" id="PF13517">
    <property type="entry name" value="FG-GAP_3"/>
    <property type="match status" value="1"/>
</dbReference>
<evidence type="ECO:0000256" key="1">
    <source>
        <dbReference type="ARBA" id="ARBA00022729"/>
    </source>
</evidence>
<dbReference type="InterPro" id="IPR013517">
    <property type="entry name" value="FG-GAP"/>
</dbReference>
<sequence>AFLGGLGTGEQADNSDNPFGVYVDPSVSYGEILPFELVLWYDGGSSTAHFSIPTKLFQNVIYQTGLPASGVSSITLCMEDTNHDSYPEVLLTRIFQSAQYYRNLANGGFANQPLPMDILATIGLRILDLDNDGKKDLLVPGNVPSEGFSKVVFRQIADHQFEAVAPPGDIQDSAGSVQLGLDYNNDGLVDLMVLGGYLVRLFRNEGNLQFSEVTEDALPEIAYNGA</sequence>
<dbReference type="EMBL" id="BARS01053493">
    <property type="protein sequence ID" value="GAG51933.1"/>
    <property type="molecule type" value="Genomic_DNA"/>
</dbReference>
<feature type="non-terminal residue" evidence="2">
    <location>
        <position position="226"/>
    </location>
</feature>
<gene>
    <name evidence="2" type="ORF">S01H1_79365</name>
</gene>
<evidence type="ECO:0008006" key="3">
    <source>
        <dbReference type="Google" id="ProtNLM"/>
    </source>
</evidence>
<dbReference type="AlphaFoldDB" id="X0YUD9"/>
<proteinExistence type="predicted"/>
<dbReference type="SUPFAM" id="SSF69318">
    <property type="entry name" value="Integrin alpha N-terminal domain"/>
    <property type="match status" value="1"/>
</dbReference>
<dbReference type="InterPro" id="IPR028994">
    <property type="entry name" value="Integrin_alpha_N"/>
</dbReference>
<protein>
    <recommendedName>
        <fullName evidence="3">VCBS repeat-containing protein</fullName>
    </recommendedName>
</protein>
<reference evidence="2" key="1">
    <citation type="journal article" date="2014" name="Front. Microbiol.">
        <title>High frequency of phylogenetically diverse reductive dehalogenase-homologous genes in deep subseafloor sedimentary metagenomes.</title>
        <authorList>
            <person name="Kawai M."/>
            <person name="Futagami T."/>
            <person name="Toyoda A."/>
            <person name="Takaki Y."/>
            <person name="Nishi S."/>
            <person name="Hori S."/>
            <person name="Arai W."/>
            <person name="Tsubouchi T."/>
            <person name="Morono Y."/>
            <person name="Uchiyama I."/>
            <person name="Ito T."/>
            <person name="Fujiyama A."/>
            <person name="Inagaki F."/>
            <person name="Takami H."/>
        </authorList>
    </citation>
    <scope>NUCLEOTIDE SEQUENCE</scope>
    <source>
        <strain evidence="2">Expedition CK06-06</strain>
    </source>
</reference>
<feature type="non-terminal residue" evidence="2">
    <location>
        <position position="1"/>
    </location>
</feature>
<name>X0YUD9_9ZZZZ</name>
<comment type="caution">
    <text evidence="2">The sequence shown here is derived from an EMBL/GenBank/DDBJ whole genome shotgun (WGS) entry which is preliminary data.</text>
</comment>
<keyword evidence="1" id="KW-0732">Signal</keyword>
<evidence type="ECO:0000313" key="2">
    <source>
        <dbReference type="EMBL" id="GAG51933.1"/>
    </source>
</evidence>
<accession>X0YUD9</accession>
<organism evidence="2">
    <name type="scientific">marine sediment metagenome</name>
    <dbReference type="NCBI Taxonomy" id="412755"/>
    <lineage>
        <taxon>unclassified sequences</taxon>
        <taxon>metagenomes</taxon>
        <taxon>ecological metagenomes</taxon>
    </lineage>
</organism>